<keyword evidence="1" id="KW-0732">Signal</keyword>
<dbReference type="InterPro" id="IPR011042">
    <property type="entry name" value="6-blade_b-propeller_TolB-like"/>
</dbReference>
<feature type="chain" id="PRO_5030579155" evidence="1">
    <location>
        <begin position="32"/>
        <end position="299"/>
    </location>
</feature>
<dbReference type="AlphaFoldDB" id="A0A7W9PMF1"/>
<dbReference type="RefSeq" id="WP_246829638.1">
    <property type="nucleotide sequence ID" value="NZ_JACHIT010000002.1"/>
</dbReference>
<dbReference type="SUPFAM" id="SSF63829">
    <property type="entry name" value="Calcium-dependent phosphotriesterase"/>
    <property type="match status" value="1"/>
</dbReference>
<feature type="domain" description="SMP-30/Gluconolactonase/LRE-like region" evidence="2">
    <location>
        <begin position="141"/>
        <end position="246"/>
    </location>
</feature>
<evidence type="ECO:0000313" key="3">
    <source>
        <dbReference type="EMBL" id="MBB5918864.1"/>
    </source>
</evidence>
<comment type="caution">
    <text evidence="3">The sequence shown here is derived from an EMBL/GenBank/DDBJ whole genome shotgun (WGS) entry which is preliminary data.</text>
</comment>
<feature type="signal peptide" evidence="1">
    <location>
        <begin position="1"/>
        <end position="31"/>
    </location>
</feature>
<reference evidence="3 4" key="1">
    <citation type="submission" date="2020-08" db="EMBL/GenBank/DDBJ databases">
        <title>Sequencing the genomes of 1000 actinobacteria strains.</title>
        <authorList>
            <person name="Klenk H.-P."/>
        </authorList>
    </citation>
    <scope>NUCLEOTIDE SEQUENCE [LARGE SCALE GENOMIC DNA]</scope>
    <source>
        <strain evidence="3 4">DSM 43582</strain>
    </source>
</reference>
<evidence type="ECO:0000259" key="2">
    <source>
        <dbReference type="Pfam" id="PF08450"/>
    </source>
</evidence>
<dbReference type="InterPro" id="IPR013658">
    <property type="entry name" value="SGL"/>
</dbReference>
<dbReference type="Proteomes" id="UP000540412">
    <property type="component" value="Unassembled WGS sequence"/>
</dbReference>
<dbReference type="Pfam" id="PF08450">
    <property type="entry name" value="SGL"/>
    <property type="match status" value="1"/>
</dbReference>
<evidence type="ECO:0000256" key="1">
    <source>
        <dbReference type="SAM" id="SignalP"/>
    </source>
</evidence>
<keyword evidence="4" id="KW-1185">Reference proteome</keyword>
<protein>
    <submittedName>
        <fullName evidence="3">Sugar lactone lactonase YvrE</fullName>
    </submittedName>
</protein>
<dbReference type="Gene3D" id="2.120.10.30">
    <property type="entry name" value="TolB, C-terminal domain"/>
    <property type="match status" value="1"/>
</dbReference>
<organism evidence="3 4">
    <name type="scientific">Nocardia transvalensis</name>
    <dbReference type="NCBI Taxonomy" id="37333"/>
    <lineage>
        <taxon>Bacteria</taxon>
        <taxon>Bacillati</taxon>
        <taxon>Actinomycetota</taxon>
        <taxon>Actinomycetes</taxon>
        <taxon>Mycobacteriales</taxon>
        <taxon>Nocardiaceae</taxon>
        <taxon>Nocardia</taxon>
    </lineage>
</organism>
<dbReference type="EMBL" id="JACHIT010000002">
    <property type="protein sequence ID" value="MBB5918864.1"/>
    <property type="molecule type" value="Genomic_DNA"/>
</dbReference>
<evidence type="ECO:0000313" key="4">
    <source>
        <dbReference type="Proteomes" id="UP000540412"/>
    </source>
</evidence>
<accession>A0A7W9PMF1</accession>
<gene>
    <name evidence="3" type="ORF">BJY24_007776</name>
</gene>
<proteinExistence type="predicted"/>
<name>A0A7W9PMF1_9NOCA</name>
<sequence length="299" mass="31545">MRKIGKRVRVAGMAAAVAGAVLTAVPGQAAAAECGGWQVDTVARGLEQVENLEPDGEGGFYLAGDTKVYRMGAAGEVRTVLDHLAAPGGLQRDGNDLYFLTRQDGKLQRLDITSGRLDQPIDFAGNGLLRLPGGDFLTTWVGTEGGPPRGLTRYWHDTGAVQPNWSPVPHGEGLALSPDHRTVYTDDLFTGQIYRVPLDDPGSWSIVTTLPGFFPSPDDLTMSRAGDLYVAAHFTGTIYRVDPESGASCPVATGLSGGWTGPSSVRIGPDGDGWALYATLFDGTVRRIRPPAGADLAPA</sequence>